<organism evidence="1 2">
    <name type="scientific">Mycena venus</name>
    <dbReference type="NCBI Taxonomy" id="2733690"/>
    <lineage>
        <taxon>Eukaryota</taxon>
        <taxon>Fungi</taxon>
        <taxon>Dikarya</taxon>
        <taxon>Basidiomycota</taxon>
        <taxon>Agaricomycotina</taxon>
        <taxon>Agaricomycetes</taxon>
        <taxon>Agaricomycetidae</taxon>
        <taxon>Agaricales</taxon>
        <taxon>Marasmiineae</taxon>
        <taxon>Mycenaceae</taxon>
        <taxon>Mycena</taxon>
    </lineage>
</organism>
<dbReference type="OrthoDB" id="2269034at2759"/>
<gene>
    <name evidence="1" type="ORF">MVEN_01123200</name>
</gene>
<proteinExistence type="predicted"/>
<dbReference type="Gene3D" id="3.80.10.10">
    <property type="entry name" value="Ribonuclease Inhibitor"/>
    <property type="match status" value="1"/>
</dbReference>
<evidence type="ECO:0000313" key="2">
    <source>
        <dbReference type="Proteomes" id="UP000620124"/>
    </source>
</evidence>
<dbReference type="EMBL" id="JACAZI010000008">
    <property type="protein sequence ID" value="KAF7354347.1"/>
    <property type="molecule type" value="Genomic_DNA"/>
</dbReference>
<keyword evidence="2" id="KW-1185">Reference proteome</keyword>
<dbReference type="Proteomes" id="UP000620124">
    <property type="component" value="Unassembled WGS sequence"/>
</dbReference>
<evidence type="ECO:0008006" key="3">
    <source>
        <dbReference type="Google" id="ProtNLM"/>
    </source>
</evidence>
<name>A0A8H6Y829_9AGAR</name>
<evidence type="ECO:0000313" key="1">
    <source>
        <dbReference type="EMBL" id="KAF7354347.1"/>
    </source>
</evidence>
<comment type="caution">
    <text evidence="1">The sequence shown here is derived from an EMBL/GenBank/DDBJ whole genome shotgun (WGS) entry which is preliminary data.</text>
</comment>
<dbReference type="AlphaFoldDB" id="A0A8H6Y829"/>
<reference evidence="1" key="1">
    <citation type="submission" date="2020-05" db="EMBL/GenBank/DDBJ databases">
        <title>Mycena genomes resolve the evolution of fungal bioluminescence.</title>
        <authorList>
            <person name="Tsai I.J."/>
        </authorList>
    </citation>
    <scope>NUCLEOTIDE SEQUENCE</scope>
    <source>
        <strain evidence="1">CCC161011</strain>
    </source>
</reference>
<sequence length="340" mass="38544">MALKYAQWGRVDLSVPMADFLVFNEIAGPFPALGSLSLQVTDRFRPFSDIQINAVRHSPNLKALQLMDQLCAPTAVDDLAILPHTLQALRFLHSESAFWEDFTRIVDHLPHLLHFGTAAYWQPVLNDPRVSASVTSLRVSCERVLDFLTIPTLEHLHVCLTEEDAPMVNFIAHSQCHLTTLSLEVYEDLSDEAFISSLSAVDALRTLVLLLPHRGRLNAARYRLLQRSNVLPQLRVLIITDLARTPVYEPFIVLLQARPALVHAELHMRSWDAFVRRNMPPPPAHVEEELAALVDRGMTVRMTTQTYAWPWNAEDGDPVGDLDVDVFGIRHMRPHFFSPF</sequence>
<protein>
    <recommendedName>
        <fullName evidence="3">F-box domain-containing protein</fullName>
    </recommendedName>
</protein>
<dbReference type="InterPro" id="IPR032675">
    <property type="entry name" value="LRR_dom_sf"/>
</dbReference>
<accession>A0A8H6Y829</accession>